<dbReference type="Proteomes" id="UP000886808">
    <property type="component" value="Unassembled WGS sequence"/>
</dbReference>
<reference evidence="7" key="2">
    <citation type="submission" date="2021-04" db="EMBL/GenBank/DDBJ databases">
        <authorList>
            <person name="Gilroy R."/>
        </authorList>
    </citation>
    <scope>NUCLEOTIDE SEQUENCE</scope>
    <source>
        <strain evidence="7">CHK193-4272</strain>
    </source>
</reference>
<dbReference type="AlphaFoldDB" id="A0A9D1PIW3"/>
<evidence type="ECO:0000313" key="7">
    <source>
        <dbReference type="EMBL" id="HIV61927.1"/>
    </source>
</evidence>
<dbReference type="PANTHER" id="PTHR33931">
    <property type="entry name" value="HOLIN-LIKE PROTEIN CIDA-RELATED"/>
    <property type="match status" value="1"/>
</dbReference>
<evidence type="ECO:0000256" key="3">
    <source>
        <dbReference type="ARBA" id="ARBA00022692"/>
    </source>
</evidence>
<feature type="transmembrane region" description="Helical" evidence="6">
    <location>
        <begin position="59"/>
        <end position="79"/>
    </location>
</feature>
<name>A0A9D1PIW3_9FIRM</name>
<proteinExistence type="predicted"/>
<keyword evidence="4 6" id="KW-1133">Transmembrane helix</keyword>
<comment type="subcellular location">
    <subcellularLocation>
        <location evidence="1">Cell membrane</location>
        <topology evidence="1">Multi-pass membrane protein</topology>
    </subcellularLocation>
</comment>
<dbReference type="EMBL" id="DXIE01000026">
    <property type="protein sequence ID" value="HIV61927.1"/>
    <property type="molecule type" value="Genomic_DNA"/>
</dbReference>
<sequence length="125" mass="13579">MNYLRELGIILAICVLGEVISVLIGGALPANVLGMILLLVLLASRLIKARQVEHAADFFLKNMAIFFLPVSLGILELYNQLKSQLVAIIAVCFITTFLTALATAGTVHFILVLQSKNKKGENKNV</sequence>
<evidence type="ECO:0000256" key="1">
    <source>
        <dbReference type="ARBA" id="ARBA00004651"/>
    </source>
</evidence>
<organism evidence="7 8">
    <name type="scientific">Candidatus Butyricicoccus avistercoris</name>
    <dbReference type="NCBI Taxonomy" id="2838518"/>
    <lineage>
        <taxon>Bacteria</taxon>
        <taxon>Bacillati</taxon>
        <taxon>Bacillota</taxon>
        <taxon>Clostridia</taxon>
        <taxon>Eubacteriales</taxon>
        <taxon>Butyricicoccaceae</taxon>
        <taxon>Butyricicoccus</taxon>
    </lineage>
</organism>
<dbReference type="GO" id="GO:0005886">
    <property type="term" value="C:plasma membrane"/>
    <property type="evidence" value="ECO:0007669"/>
    <property type="project" value="UniProtKB-SubCell"/>
</dbReference>
<dbReference type="PANTHER" id="PTHR33931:SF2">
    <property type="entry name" value="HOLIN-LIKE PROTEIN CIDA"/>
    <property type="match status" value="1"/>
</dbReference>
<keyword evidence="3 6" id="KW-0812">Transmembrane</keyword>
<accession>A0A9D1PIW3</accession>
<dbReference type="InterPro" id="IPR005538">
    <property type="entry name" value="LrgA/CidA"/>
</dbReference>
<gene>
    <name evidence="7" type="ORF">H9746_03645</name>
</gene>
<feature type="transmembrane region" description="Helical" evidence="6">
    <location>
        <begin position="85"/>
        <end position="113"/>
    </location>
</feature>
<evidence type="ECO:0000313" key="8">
    <source>
        <dbReference type="Proteomes" id="UP000886808"/>
    </source>
</evidence>
<reference evidence="7" key="1">
    <citation type="journal article" date="2021" name="PeerJ">
        <title>Extensive microbial diversity within the chicken gut microbiome revealed by metagenomics and culture.</title>
        <authorList>
            <person name="Gilroy R."/>
            <person name="Ravi A."/>
            <person name="Getino M."/>
            <person name="Pursley I."/>
            <person name="Horton D.L."/>
            <person name="Alikhan N.F."/>
            <person name="Baker D."/>
            <person name="Gharbi K."/>
            <person name="Hall N."/>
            <person name="Watson M."/>
            <person name="Adriaenssens E.M."/>
            <person name="Foster-Nyarko E."/>
            <person name="Jarju S."/>
            <person name="Secka A."/>
            <person name="Antonio M."/>
            <person name="Oren A."/>
            <person name="Chaudhuri R.R."/>
            <person name="La Ragione R."/>
            <person name="Hildebrand F."/>
            <person name="Pallen M.J."/>
        </authorList>
    </citation>
    <scope>NUCLEOTIDE SEQUENCE</scope>
    <source>
        <strain evidence="7">CHK193-4272</strain>
    </source>
</reference>
<evidence type="ECO:0000256" key="5">
    <source>
        <dbReference type="ARBA" id="ARBA00023136"/>
    </source>
</evidence>
<evidence type="ECO:0000256" key="4">
    <source>
        <dbReference type="ARBA" id="ARBA00022989"/>
    </source>
</evidence>
<evidence type="ECO:0000256" key="6">
    <source>
        <dbReference type="SAM" id="Phobius"/>
    </source>
</evidence>
<keyword evidence="2" id="KW-1003">Cell membrane</keyword>
<protein>
    <submittedName>
        <fullName evidence="7">CidA/LrgA family protein</fullName>
    </submittedName>
</protein>
<evidence type="ECO:0000256" key="2">
    <source>
        <dbReference type="ARBA" id="ARBA00022475"/>
    </source>
</evidence>
<feature type="transmembrane region" description="Helical" evidence="6">
    <location>
        <begin position="7"/>
        <end position="24"/>
    </location>
</feature>
<keyword evidence="5 6" id="KW-0472">Membrane</keyword>
<comment type="caution">
    <text evidence="7">The sequence shown here is derived from an EMBL/GenBank/DDBJ whole genome shotgun (WGS) entry which is preliminary data.</text>
</comment>
<dbReference type="Pfam" id="PF03788">
    <property type="entry name" value="LrgA"/>
    <property type="match status" value="1"/>
</dbReference>